<feature type="active site" description="Charge relay system" evidence="7">
    <location>
        <position position="312"/>
    </location>
</feature>
<reference evidence="10" key="2">
    <citation type="submission" date="2020-09" db="EMBL/GenBank/DDBJ databases">
        <authorList>
            <person name="Sun Q."/>
            <person name="Ohkuma M."/>
        </authorList>
    </citation>
    <scope>NUCLEOTIDE SEQUENCE</scope>
    <source>
        <strain evidence="10">JCM 5069</strain>
    </source>
</reference>
<feature type="binding site" evidence="8">
    <location>
        <position position="236"/>
    </location>
    <ligand>
        <name>urate</name>
        <dbReference type="ChEBI" id="CHEBI:17775"/>
    </ligand>
</feature>
<feature type="region of interest" description="Disordered" evidence="9">
    <location>
        <begin position="135"/>
        <end position="185"/>
    </location>
</feature>
<dbReference type="InterPro" id="IPR002042">
    <property type="entry name" value="Uricase"/>
</dbReference>
<feature type="active site" description="Charge relay system" evidence="7">
    <location>
        <position position="80"/>
    </location>
</feature>
<feature type="active site" description="Charge relay system" evidence="7">
    <location>
        <position position="35"/>
    </location>
</feature>
<dbReference type="Pfam" id="PF01014">
    <property type="entry name" value="Uricase"/>
    <property type="match status" value="2"/>
</dbReference>
<dbReference type="EMBL" id="BNCD01000008">
    <property type="protein sequence ID" value="GHH79405.1"/>
    <property type="molecule type" value="Genomic_DNA"/>
</dbReference>
<feature type="binding site" evidence="8">
    <location>
        <position position="310"/>
    </location>
    <ligand>
        <name>O2</name>
        <dbReference type="ChEBI" id="CHEBI:15379"/>
    </ligand>
</feature>
<sequence>MTTDARAATGAPDPRTAQPSGGTRPVLLGQNQYGKAETRVVRITRDGETHHIKDLNVSVALSGAMEDAHYRGSNAHVLPTDTAKNTVFAFAKEHGVESAEQFAIHLARHFVTSQEAIHRARIRVEEYGWDRIEIARPAEGGPGTDGTADGRTGTADGPTGTADGQAGAAGADGTAPAPHSFVRGGRETRTTQVTFDGDTWEVVSGLRDLVVMNSTDSEFHGYAKDRYTTLAETYDRILATRVTGCWRFGWHGGEQPAPAWDESYQETRRHLLGAFAQTYSLSLQQTLYRMGERIIDHRPEIDEVRFSLPNRHHFLVDLEPFGLGNDNEVYFAADRPFGLIEGTVLRAGREARIPADLTHP</sequence>
<dbReference type="Proteomes" id="UP000603708">
    <property type="component" value="Unassembled WGS sequence"/>
</dbReference>
<evidence type="ECO:0000256" key="5">
    <source>
        <dbReference type="ARBA" id="ARBA00023002"/>
    </source>
</evidence>
<dbReference type="NCBIfam" id="TIGR03383">
    <property type="entry name" value="urate_oxi"/>
    <property type="match status" value="1"/>
</dbReference>
<feature type="binding site" evidence="8">
    <location>
        <position position="219"/>
    </location>
    <ligand>
        <name>5-hydroxyisourate</name>
        <dbReference type="ChEBI" id="CHEBI:18072"/>
    </ligand>
</feature>
<keyword evidence="4" id="KW-0659">Purine metabolism</keyword>
<dbReference type="Gene3D" id="3.10.270.10">
    <property type="entry name" value="Urate Oxidase"/>
    <property type="match status" value="1"/>
</dbReference>
<feature type="region of interest" description="Disordered" evidence="9">
    <location>
        <begin position="1"/>
        <end position="28"/>
    </location>
</feature>
<evidence type="ECO:0000256" key="7">
    <source>
        <dbReference type="PIRSR" id="PIRSR000241-1"/>
    </source>
</evidence>
<dbReference type="PANTHER" id="PTHR42874:SF1">
    <property type="entry name" value="URICASE"/>
    <property type="match status" value="1"/>
</dbReference>
<keyword evidence="11" id="KW-1185">Reference proteome</keyword>
<evidence type="ECO:0000256" key="9">
    <source>
        <dbReference type="SAM" id="MobiDB-lite"/>
    </source>
</evidence>
<dbReference type="PANTHER" id="PTHR42874">
    <property type="entry name" value="URICASE"/>
    <property type="match status" value="1"/>
</dbReference>
<feature type="binding site" evidence="8">
    <location>
        <position position="310"/>
    </location>
    <ligand>
        <name>urate</name>
        <dbReference type="ChEBI" id="CHEBI:17775"/>
    </ligand>
</feature>
<dbReference type="SUPFAM" id="SSF55620">
    <property type="entry name" value="Tetrahydrobiopterin biosynthesis enzymes-like"/>
    <property type="match status" value="2"/>
</dbReference>
<evidence type="ECO:0000256" key="1">
    <source>
        <dbReference type="ARBA" id="ARBA00004831"/>
    </source>
</evidence>
<comment type="caution">
    <text evidence="10">The sequence shown here is derived from an EMBL/GenBank/DDBJ whole genome shotgun (WGS) entry which is preliminary data.</text>
</comment>
<dbReference type="EC" id="1.7.3.3" evidence="3"/>
<feature type="binding site" evidence="8">
    <location>
        <position position="80"/>
    </location>
    <ligand>
        <name>O2</name>
        <dbReference type="ChEBI" id="CHEBI:15379"/>
    </ligand>
</feature>
<dbReference type="GO" id="GO:0006144">
    <property type="term" value="P:purine nucleobase metabolic process"/>
    <property type="evidence" value="ECO:0007669"/>
    <property type="project" value="UniProtKB-KW"/>
</dbReference>
<feature type="binding site" evidence="8">
    <location>
        <position position="284"/>
    </location>
    <ligand>
        <name>5-hydroxyisourate</name>
        <dbReference type="ChEBI" id="CHEBI:18072"/>
    </ligand>
</feature>
<feature type="binding site" evidence="8">
    <location>
        <position position="81"/>
    </location>
    <ligand>
        <name>urate</name>
        <dbReference type="ChEBI" id="CHEBI:17775"/>
    </ligand>
</feature>
<comment type="pathway">
    <text evidence="1">Purine metabolism; urate degradation; (S)-allantoin from urate: step 1/3.</text>
</comment>
<evidence type="ECO:0000256" key="6">
    <source>
        <dbReference type="ARBA" id="ARBA00031317"/>
    </source>
</evidence>
<gene>
    <name evidence="10" type="ORF">GCM10018793_32120</name>
</gene>
<dbReference type="PIRSF" id="PIRSF000241">
    <property type="entry name" value="Urate_oxidase"/>
    <property type="match status" value="1"/>
</dbReference>
<evidence type="ECO:0000256" key="2">
    <source>
        <dbReference type="ARBA" id="ARBA00009760"/>
    </source>
</evidence>
<feature type="binding site" evidence="8">
    <location>
        <position position="236"/>
    </location>
    <ligand>
        <name>5-hydroxyisourate</name>
        <dbReference type="ChEBI" id="CHEBI:18072"/>
    </ligand>
</feature>
<feature type="compositionally biased region" description="Low complexity" evidence="9">
    <location>
        <begin position="145"/>
        <end position="178"/>
    </location>
</feature>
<dbReference type="AlphaFoldDB" id="A0A919KZN5"/>
<comment type="similarity">
    <text evidence="2">Belongs to the uricase family.</text>
</comment>
<dbReference type="PRINTS" id="PR00093">
    <property type="entry name" value="URICASE"/>
</dbReference>
<feature type="binding site" evidence="8">
    <location>
        <position position="219"/>
    </location>
    <ligand>
        <name>urate</name>
        <dbReference type="ChEBI" id="CHEBI:17775"/>
    </ligand>
</feature>
<feature type="binding site" evidence="8">
    <location>
        <position position="81"/>
    </location>
    <ligand>
        <name>5-hydroxyisourate</name>
        <dbReference type="ChEBI" id="CHEBI:18072"/>
    </ligand>
</feature>
<feature type="binding site" evidence="8">
    <location>
        <position position="284"/>
    </location>
    <ligand>
        <name>urate</name>
        <dbReference type="ChEBI" id="CHEBI:17775"/>
    </ligand>
</feature>
<proteinExistence type="inferred from homology"/>
<protein>
    <recommendedName>
        <fullName evidence="3">factor independent urate hydroxylase</fullName>
        <ecNumber evidence="3">1.7.3.3</ecNumber>
    </recommendedName>
    <alternativeName>
        <fullName evidence="6">Urate oxidase</fullName>
    </alternativeName>
</protein>
<reference evidence="10" key="1">
    <citation type="journal article" date="2014" name="Int. J. Syst. Evol. Microbiol.">
        <title>Complete genome sequence of Corynebacterium casei LMG S-19264T (=DSM 44701T), isolated from a smear-ripened cheese.</title>
        <authorList>
            <consortium name="US DOE Joint Genome Institute (JGI-PGF)"/>
            <person name="Walter F."/>
            <person name="Albersmeier A."/>
            <person name="Kalinowski J."/>
            <person name="Ruckert C."/>
        </authorList>
    </citation>
    <scope>NUCLEOTIDE SEQUENCE</scope>
    <source>
        <strain evidence="10">JCM 5069</strain>
    </source>
</reference>
<evidence type="ECO:0000256" key="4">
    <source>
        <dbReference type="ARBA" id="ARBA00022631"/>
    </source>
</evidence>
<evidence type="ECO:0000256" key="3">
    <source>
        <dbReference type="ARBA" id="ARBA00012598"/>
    </source>
</evidence>
<keyword evidence="5" id="KW-0560">Oxidoreductase</keyword>
<organism evidence="10 11">
    <name type="scientific">Streptomyces sulfonofaciens</name>
    <dbReference type="NCBI Taxonomy" id="68272"/>
    <lineage>
        <taxon>Bacteria</taxon>
        <taxon>Bacillati</taxon>
        <taxon>Actinomycetota</taxon>
        <taxon>Actinomycetes</taxon>
        <taxon>Kitasatosporales</taxon>
        <taxon>Streptomycetaceae</taxon>
        <taxon>Streptomyces</taxon>
    </lineage>
</organism>
<evidence type="ECO:0000313" key="10">
    <source>
        <dbReference type="EMBL" id="GHH79405.1"/>
    </source>
</evidence>
<feature type="binding site" evidence="8">
    <location>
        <position position="80"/>
    </location>
    <ligand>
        <name>5-hydroxyisourate</name>
        <dbReference type="ChEBI" id="CHEBI:18072"/>
    </ligand>
</feature>
<evidence type="ECO:0000313" key="11">
    <source>
        <dbReference type="Proteomes" id="UP000603708"/>
    </source>
</evidence>
<dbReference type="RefSeq" id="WP_189932464.1">
    <property type="nucleotide sequence ID" value="NZ_BNCD01000008.1"/>
</dbReference>
<feature type="binding site" evidence="8">
    <location>
        <position position="310"/>
    </location>
    <ligand>
        <name>5-hydroxyisourate</name>
        <dbReference type="ChEBI" id="CHEBI:18072"/>
    </ligand>
</feature>
<name>A0A919KZN5_9ACTN</name>
<dbReference type="GO" id="GO:0004846">
    <property type="term" value="F:urate oxidase activity"/>
    <property type="evidence" value="ECO:0007669"/>
    <property type="project" value="UniProtKB-EC"/>
</dbReference>
<accession>A0A919KZN5</accession>
<evidence type="ECO:0000256" key="8">
    <source>
        <dbReference type="PIRSR" id="PIRSR000241-2"/>
    </source>
</evidence>
<feature type="binding site" evidence="8">
    <location>
        <position position="80"/>
    </location>
    <ligand>
        <name>urate</name>
        <dbReference type="ChEBI" id="CHEBI:17775"/>
    </ligand>
</feature>